<sequence>MLCRQPGPVRYGTEQSLYSGGLDLEAWSQQAGRNSGPGLQTRRWDLVEEDAEDEREREREKEGGGRETWGQTGILSASEERAETLGGRRLGSCRVREVEREGEDGGTKIAEEELTLCGPFGVISVKNANVAVVLGLSFMLQ</sequence>
<accession>A0AAE1CTU9</accession>
<name>A0AAE1CTU9_9GAST</name>
<proteinExistence type="predicted"/>
<gene>
    <name evidence="2" type="ORF">RRG08_054462</name>
</gene>
<keyword evidence="3" id="KW-1185">Reference proteome</keyword>
<reference evidence="2" key="1">
    <citation type="journal article" date="2023" name="G3 (Bethesda)">
        <title>A reference genome for the long-term kleptoplast-retaining sea slug Elysia crispata morphotype clarki.</title>
        <authorList>
            <person name="Eastman K.E."/>
            <person name="Pendleton A.L."/>
            <person name="Shaikh M.A."/>
            <person name="Suttiyut T."/>
            <person name="Ogas R."/>
            <person name="Tomko P."/>
            <person name="Gavelis G."/>
            <person name="Widhalm J.R."/>
            <person name="Wisecaver J.H."/>
        </authorList>
    </citation>
    <scope>NUCLEOTIDE SEQUENCE</scope>
    <source>
        <strain evidence="2">ECLA1</strain>
    </source>
</reference>
<feature type="compositionally biased region" description="Basic and acidic residues" evidence="1">
    <location>
        <begin position="54"/>
        <end position="65"/>
    </location>
</feature>
<feature type="region of interest" description="Disordered" evidence="1">
    <location>
        <begin position="28"/>
        <end position="83"/>
    </location>
</feature>
<evidence type="ECO:0000256" key="1">
    <source>
        <dbReference type="SAM" id="MobiDB-lite"/>
    </source>
</evidence>
<evidence type="ECO:0000313" key="3">
    <source>
        <dbReference type="Proteomes" id="UP001283361"/>
    </source>
</evidence>
<dbReference type="Proteomes" id="UP001283361">
    <property type="component" value="Unassembled WGS sequence"/>
</dbReference>
<evidence type="ECO:0000313" key="2">
    <source>
        <dbReference type="EMBL" id="KAK3735110.1"/>
    </source>
</evidence>
<organism evidence="2 3">
    <name type="scientific">Elysia crispata</name>
    <name type="common">lettuce slug</name>
    <dbReference type="NCBI Taxonomy" id="231223"/>
    <lineage>
        <taxon>Eukaryota</taxon>
        <taxon>Metazoa</taxon>
        <taxon>Spiralia</taxon>
        <taxon>Lophotrochozoa</taxon>
        <taxon>Mollusca</taxon>
        <taxon>Gastropoda</taxon>
        <taxon>Heterobranchia</taxon>
        <taxon>Euthyneura</taxon>
        <taxon>Panpulmonata</taxon>
        <taxon>Sacoglossa</taxon>
        <taxon>Placobranchoidea</taxon>
        <taxon>Plakobranchidae</taxon>
        <taxon>Elysia</taxon>
    </lineage>
</organism>
<protein>
    <submittedName>
        <fullName evidence="2">Uncharacterized protein</fullName>
    </submittedName>
</protein>
<comment type="caution">
    <text evidence="2">The sequence shown here is derived from an EMBL/GenBank/DDBJ whole genome shotgun (WGS) entry which is preliminary data.</text>
</comment>
<dbReference type="EMBL" id="JAWDGP010006827">
    <property type="protein sequence ID" value="KAK3735110.1"/>
    <property type="molecule type" value="Genomic_DNA"/>
</dbReference>
<dbReference type="AlphaFoldDB" id="A0AAE1CTU9"/>